<dbReference type="PANTHER" id="PTHR43976:SF16">
    <property type="entry name" value="SHORT-CHAIN DEHYDROGENASE_REDUCTASE FAMILY PROTEIN"/>
    <property type="match status" value="1"/>
</dbReference>
<dbReference type="CDD" id="cd05374">
    <property type="entry name" value="17beta-HSD-like_SDR_c"/>
    <property type="match status" value="1"/>
</dbReference>
<keyword evidence="2" id="KW-0560">Oxidoreductase</keyword>
<organism evidence="4">
    <name type="scientific">freshwater metagenome</name>
    <dbReference type="NCBI Taxonomy" id="449393"/>
    <lineage>
        <taxon>unclassified sequences</taxon>
        <taxon>metagenomes</taxon>
        <taxon>ecological metagenomes</taxon>
    </lineage>
</organism>
<comment type="similarity">
    <text evidence="1">Belongs to the short-chain dehydrogenases/reductases (SDR) family.</text>
</comment>
<evidence type="ECO:0000313" key="3">
    <source>
        <dbReference type="EMBL" id="CAB4586849.1"/>
    </source>
</evidence>
<dbReference type="Pfam" id="PF00106">
    <property type="entry name" value="adh_short"/>
    <property type="match status" value="1"/>
</dbReference>
<sequence length="265" mass="28848">MPNALITGTSTGLGRGVAARLHDLGWDVIGTVRDLSHGKGVPWACELADITSPTDLLRLGQLVEDRWGKLDALINNAGVCQIGPWEELSDDEITHQLNVNVIGAMNLVRQTLPMLRESAGVIVQISSDSGQIAEAMFGAYNASKFALEGASEALSEEVASDGVRVVVVEPGNFRTEIARHSPQAKGKNSTQRYTVRWNKIDEWLTWHGSESPDPEKCVEAIIAAVTNRNTPFRLAVGEGVSESIRQRAKRIMSQMDDSDDFLNSL</sequence>
<evidence type="ECO:0000313" key="4">
    <source>
        <dbReference type="EMBL" id="CAB4655360.1"/>
    </source>
</evidence>
<evidence type="ECO:0000256" key="1">
    <source>
        <dbReference type="ARBA" id="ARBA00006484"/>
    </source>
</evidence>
<dbReference type="InterPro" id="IPR051911">
    <property type="entry name" value="SDR_oxidoreductase"/>
</dbReference>
<dbReference type="InterPro" id="IPR002347">
    <property type="entry name" value="SDR_fam"/>
</dbReference>
<dbReference type="AlphaFoldDB" id="A0A6J6L034"/>
<proteinExistence type="inferred from homology"/>
<dbReference type="SUPFAM" id="SSF51735">
    <property type="entry name" value="NAD(P)-binding Rossmann-fold domains"/>
    <property type="match status" value="1"/>
</dbReference>
<dbReference type="GO" id="GO:0016491">
    <property type="term" value="F:oxidoreductase activity"/>
    <property type="evidence" value="ECO:0007669"/>
    <property type="project" value="UniProtKB-KW"/>
</dbReference>
<accession>A0A6J6L034</accession>
<dbReference type="InterPro" id="IPR036291">
    <property type="entry name" value="NAD(P)-bd_dom_sf"/>
</dbReference>
<evidence type="ECO:0000256" key="2">
    <source>
        <dbReference type="ARBA" id="ARBA00023002"/>
    </source>
</evidence>
<dbReference type="PANTHER" id="PTHR43976">
    <property type="entry name" value="SHORT CHAIN DEHYDROGENASE"/>
    <property type="match status" value="1"/>
</dbReference>
<gene>
    <name evidence="3" type="ORF">UFOPK1795_00314</name>
    <name evidence="4" type="ORF">UFOPK2275_00186</name>
</gene>
<dbReference type="EMBL" id="CAEZWQ010000009">
    <property type="protein sequence ID" value="CAB4655360.1"/>
    <property type="molecule type" value="Genomic_DNA"/>
</dbReference>
<name>A0A6J6L034_9ZZZZ</name>
<dbReference type="Gene3D" id="3.40.50.720">
    <property type="entry name" value="NAD(P)-binding Rossmann-like Domain"/>
    <property type="match status" value="1"/>
</dbReference>
<dbReference type="PRINTS" id="PR00080">
    <property type="entry name" value="SDRFAMILY"/>
</dbReference>
<dbReference type="EMBL" id="CAEZUG010000010">
    <property type="protein sequence ID" value="CAB4586849.1"/>
    <property type="molecule type" value="Genomic_DNA"/>
</dbReference>
<reference evidence="4" key="1">
    <citation type="submission" date="2020-05" db="EMBL/GenBank/DDBJ databases">
        <authorList>
            <person name="Chiriac C."/>
            <person name="Salcher M."/>
            <person name="Ghai R."/>
            <person name="Kavagutti S V."/>
        </authorList>
    </citation>
    <scope>NUCLEOTIDE SEQUENCE</scope>
</reference>
<dbReference type="PRINTS" id="PR00081">
    <property type="entry name" value="GDHRDH"/>
</dbReference>
<protein>
    <submittedName>
        <fullName evidence="4">Unannotated protein</fullName>
    </submittedName>
</protein>